<evidence type="ECO:0000313" key="3">
    <source>
        <dbReference type="EMBL" id="ODC03471.1"/>
    </source>
</evidence>
<dbReference type="EMBL" id="MDTQ01000001">
    <property type="protein sequence ID" value="ODC03471.1"/>
    <property type="molecule type" value="Genomic_DNA"/>
</dbReference>
<evidence type="ECO:0000313" key="4">
    <source>
        <dbReference type="Proteomes" id="UP000094291"/>
    </source>
</evidence>
<proteinExistence type="predicted"/>
<protein>
    <recommendedName>
        <fullName evidence="2">YjiS-like domain-containing protein</fullName>
    </recommendedName>
</protein>
<sequence length="78" mass="9096">MILTAQGITAFFERCRRRLTLKKAADTRSGKTTQKRPLTALERHHSRQMLRHLDARLLRDIGLTEADAQREVSKPIWK</sequence>
<feature type="domain" description="YjiS-like" evidence="2">
    <location>
        <begin position="42"/>
        <end position="68"/>
    </location>
</feature>
<reference evidence="3 4" key="1">
    <citation type="submission" date="2016-08" db="EMBL/GenBank/DDBJ databases">
        <authorList>
            <person name="Seilhamer J.J."/>
        </authorList>
    </citation>
    <scope>NUCLEOTIDE SEQUENCE [LARGE SCALE GENOMIC DNA]</scope>
    <source>
        <strain evidence="3 4">PH27A</strain>
    </source>
</reference>
<accession>A0A1E2V903</accession>
<name>A0A1E2V903_9GAMM</name>
<evidence type="ECO:0000256" key="1">
    <source>
        <dbReference type="SAM" id="MobiDB-lite"/>
    </source>
</evidence>
<keyword evidence="4" id="KW-1185">Reference proteome</keyword>
<dbReference type="AlphaFoldDB" id="A0A1E2V903"/>
<dbReference type="RefSeq" id="WP_068997887.1">
    <property type="nucleotide sequence ID" value="NZ_MDTQ01000001.1"/>
</dbReference>
<gene>
    <name evidence="3" type="ORF">BFW38_07845</name>
</gene>
<dbReference type="InterPro" id="IPR009506">
    <property type="entry name" value="YjiS-like"/>
</dbReference>
<feature type="region of interest" description="Disordered" evidence="1">
    <location>
        <begin position="24"/>
        <end position="45"/>
    </location>
</feature>
<dbReference type="Pfam" id="PF06568">
    <property type="entry name" value="YjiS-like"/>
    <property type="match status" value="1"/>
</dbReference>
<dbReference type="OrthoDB" id="5588773at2"/>
<organism evidence="3 4">
    <name type="scientific">Terasakiispira papahanaumokuakeensis</name>
    <dbReference type="NCBI Taxonomy" id="197479"/>
    <lineage>
        <taxon>Bacteria</taxon>
        <taxon>Pseudomonadati</taxon>
        <taxon>Pseudomonadota</taxon>
        <taxon>Gammaproteobacteria</taxon>
        <taxon>Oceanospirillales</taxon>
        <taxon>Terasakiispira</taxon>
    </lineage>
</organism>
<dbReference type="Proteomes" id="UP000094291">
    <property type="component" value="Unassembled WGS sequence"/>
</dbReference>
<comment type="caution">
    <text evidence="3">The sequence shown here is derived from an EMBL/GenBank/DDBJ whole genome shotgun (WGS) entry which is preliminary data.</text>
</comment>
<evidence type="ECO:0000259" key="2">
    <source>
        <dbReference type="Pfam" id="PF06568"/>
    </source>
</evidence>